<protein>
    <submittedName>
        <fullName evidence="2">OLC1v1031684C1</fullName>
    </submittedName>
</protein>
<sequence length="156" mass="17449">PTVLPSKSNSQACKFAFVLTVLVNLVQIKYQGQTDSPFEIHPKTMFLFIVALLLYYCIPSSPHAPKHATSDIYFDEFGAMSKVICASLCLASLLSLLLPESLSPLVFSLSIVFSLGQILFSRSHLLQSICDLFPKLPIYIVGKFQHRSMRHDTRRG</sequence>
<dbReference type="Proteomes" id="UP001161247">
    <property type="component" value="Chromosome 2"/>
</dbReference>
<evidence type="ECO:0000313" key="2">
    <source>
        <dbReference type="EMBL" id="CAI9095688.1"/>
    </source>
</evidence>
<feature type="non-terminal residue" evidence="2">
    <location>
        <position position="156"/>
    </location>
</feature>
<evidence type="ECO:0000256" key="1">
    <source>
        <dbReference type="SAM" id="Phobius"/>
    </source>
</evidence>
<feature type="transmembrane region" description="Helical" evidence="1">
    <location>
        <begin position="104"/>
        <end position="120"/>
    </location>
</feature>
<dbReference type="InterPro" id="IPR053258">
    <property type="entry name" value="Ca-permeable_cation_channel"/>
</dbReference>
<feature type="non-terminal residue" evidence="2">
    <location>
        <position position="1"/>
    </location>
</feature>
<keyword evidence="1" id="KW-1133">Transmembrane helix</keyword>
<keyword evidence="3" id="KW-1185">Reference proteome</keyword>
<accession>A0AAV1CKP5</accession>
<feature type="transmembrane region" description="Helical" evidence="1">
    <location>
        <begin position="40"/>
        <end position="58"/>
    </location>
</feature>
<dbReference type="PANTHER" id="PTHR34115:SF5">
    <property type="entry name" value="PROTEIN, PUTATIVE-RELATED"/>
    <property type="match status" value="1"/>
</dbReference>
<keyword evidence="1" id="KW-0812">Transmembrane</keyword>
<feature type="transmembrane region" description="Helical" evidence="1">
    <location>
        <begin position="79"/>
        <end position="98"/>
    </location>
</feature>
<evidence type="ECO:0000313" key="3">
    <source>
        <dbReference type="Proteomes" id="UP001161247"/>
    </source>
</evidence>
<name>A0AAV1CKP5_OLDCO</name>
<gene>
    <name evidence="2" type="ORF">OLC1_LOCUS6602</name>
</gene>
<dbReference type="AlphaFoldDB" id="A0AAV1CKP5"/>
<dbReference type="EMBL" id="OX459119">
    <property type="protein sequence ID" value="CAI9095688.1"/>
    <property type="molecule type" value="Genomic_DNA"/>
</dbReference>
<dbReference type="PANTHER" id="PTHR34115">
    <property type="entry name" value="PROTEIN, PUTATIVE-RELATED"/>
    <property type="match status" value="1"/>
</dbReference>
<proteinExistence type="predicted"/>
<reference evidence="2" key="1">
    <citation type="submission" date="2023-03" db="EMBL/GenBank/DDBJ databases">
        <authorList>
            <person name="Julca I."/>
        </authorList>
    </citation>
    <scope>NUCLEOTIDE SEQUENCE</scope>
</reference>
<organism evidence="2 3">
    <name type="scientific">Oldenlandia corymbosa var. corymbosa</name>
    <dbReference type="NCBI Taxonomy" id="529605"/>
    <lineage>
        <taxon>Eukaryota</taxon>
        <taxon>Viridiplantae</taxon>
        <taxon>Streptophyta</taxon>
        <taxon>Embryophyta</taxon>
        <taxon>Tracheophyta</taxon>
        <taxon>Spermatophyta</taxon>
        <taxon>Magnoliopsida</taxon>
        <taxon>eudicotyledons</taxon>
        <taxon>Gunneridae</taxon>
        <taxon>Pentapetalae</taxon>
        <taxon>asterids</taxon>
        <taxon>lamiids</taxon>
        <taxon>Gentianales</taxon>
        <taxon>Rubiaceae</taxon>
        <taxon>Rubioideae</taxon>
        <taxon>Spermacoceae</taxon>
        <taxon>Hedyotis-Oldenlandia complex</taxon>
        <taxon>Oldenlandia</taxon>
    </lineage>
</organism>
<keyword evidence="1" id="KW-0472">Membrane</keyword>